<dbReference type="Proteomes" id="UP000821837">
    <property type="component" value="Unassembled WGS sequence"/>
</dbReference>
<dbReference type="GO" id="GO:0008270">
    <property type="term" value="F:zinc ion binding"/>
    <property type="evidence" value="ECO:0007669"/>
    <property type="project" value="InterPro"/>
</dbReference>
<dbReference type="SUPFAM" id="SSF57756">
    <property type="entry name" value="Retrovirus zinc finger-like domains"/>
    <property type="match status" value="1"/>
</dbReference>
<dbReference type="PANTHER" id="PTHR37984:SF5">
    <property type="entry name" value="PROTEIN NYNRIN-LIKE"/>
    <property type="match status" value="1"/>
</dbReference>
<evidence type="ECO:0000313" key="3">
    <source>
        <dbReference type="Proteomes" id="UP000821837"/>
    </source>
</evidence>
<dbReference type="GO" id="GO:0003676">
    <property type="term" value="F:nucleic acid binding"/>
    <property type="evidence" value="ECO:0007669"/>
    <property type="project" value="InterPro"/>
</dbReference>
<organism evidence="2 3">
    <name type="scientific">Rhipicephalus sanguineus</name>
    <name type="common">Brown dog tick</name>
    <name type="synonym">Ixodes sanguineus</name>
    <dbReference type="NCBI Taxonomy" id="34632"/>
    <lineage>
        <taxon>Eukaryota</taxon>
        <taxon>Metazoa</taxon>
        <taxon>Ecdysozoa</taxon>
        <taxon>Arthropoda</taxon>
        <taxon>Chelicerata</taxon>
        <taxon>Arachnida</taxon>
        <taxon>Acari</taxon>
        <taxon>Parasitiformes</taxon>
        <taxon>Ixodida</taxon>
        <taxon>Ixodoidea</taxon>
        <taxon>Ixodidae</taxon>
        <taxon>Rhipicephalinae</taxon>
        <taxon>Rhipicephalus</taxon>
        <taxon>Rhipicephalus</taxon>
    </lineage>
</organism>
<protein>
    <recommendedName>
        <fullName evidence="1">CCHC-type domain-containing protein</fullName>
    </recommendedName>
</protein>
<dbReference type="Gene3D" id="4.10.60.10">
    <property type="entry name" value="Zinc finger, CCHC-type"/>
    <property type="match status" value="1"/>
</dbReference>
<dbReference type="PANTHER" id="PTHR37984">
    <property type="entry name" value="PROTEIN CBG26694"/>
    <property type="match status" value="1"/>
</dbReference>
<dbReference type="InterPro" id="IPR050951">
    <property type="entry name" value="Retrovirus_Pol_polyprotein"/>
</dbReference>
<evidence type="ECO:0000313" key="2">
    <source>
        <dbReference type="EMBL" id="KAH7932599.1"/>
    </source>
</evidence>
<dbReference type="InterPro" id="IPR036875">
    <property type="entry name" value="Znf_CCHC_sf"/>
</dbReference>
<dbReference type="InterPro" id="IPR001878">
    <property type="entry name" value="Znf_CCHC"/>
</dbReference>
<sequence length="243" mass="26788">MPNFGNLEPFEGGGDDWPCYVDRLKAFFTANDIAEDKRTAVFTSYCGQKTYALLRNLVKPDQPRDKTLDEILLVLGNHYCPKPSAVVQRFSFNSRVRAEGESASNFIAALKSLSEHCNFGKELENMLRDRNVCGINNADVQTRLLKKADLTFEDAVQTALATEAAKKDAGEIAQAHASTFFSTLRVSAAPVGVSCYRCGDAHMASACRHVKTVCSYCHKGGHLAKVCNTKRKDEQSQRDSPQA</sequence>
<proteinExistence type="predicted"/>
<dbReference type="VEuPathDB" id="VectorBase:RSAN_056821"/>
<name>A0A9D4PBA6_RHISA</name>
<reference evidence="2" key="1">
    <citation type="journal article" date="2020" name="Cell">
        <title>Large-Scale Comparative Analyses of Tick Genomes Elucidate Their Genetic Diversity and Vector Capacities.</title>
        <authorList>
            <consortium name="Tick Genome and Microbiome Consortium (TIGMIC)"/>
            <person name="Jia N."/>
            <person name="Wang J."/>
            <person name="Shi W."/>
            <person name="Du L."/>
            <person name="Sun Y."/>
            <person name="Zhan W."/>
            <person name="Jiang J.F."/>
            <person name="Wang Q."/>
            <person name="Zhang B."/>
            <person name="Ji P."/>
            <person name="Bell-Sakyi L."/>
            <person name="Cui X.M."/>
            <person name="Yuan T.T."/>
            <person name="Jiang B.G."/>
            <person name="Yang W.F."/>
            <person name="Lam T.T."/>
            <person name="Chang Q.C."/>
            <person name="Ding S.J."/>
            <person name="Wang X.J."/>
            <person name="Zhu J.G."/>
            <person name="Ruan X.D."/>
            <person name="Zhao L."/>
            <person name="Wei J.T."/>
            <person name="Ye R.Z."/>
            <person name="Que T.C."/>
            <person name="Du C.H."/>
            <person name="Zhou Y.H."/>
            <person name="Cheng J.X."/>
            <person name="Dai P.F."/>
            <person name="Guo W.B."/>
            <person name="Han X.H."/>
            <person name="Huang E.J."/>
            <person name="Li L.F."/>
            <person name="Wei W."/>
            <person name="Gao Y.C."/>
            <person name="Liu J.Z."/>
            <person name="Shao H.Z."/>
            <person name="Wang X."/>
            <person name="Wang C.C."/>
            <person name="Yang T.C."/>
            <person name="Huo Q.B."/>
            <person name="Li W."/>
            <person name="Chen H.Y."/>
            <person name="Chen S.E."/>
            <person name="Zhou L.G."/>
            <person name="Ni X.B."/>
            <person name="Tian J.H."/>
            <person name="Sheng Y."/>
            <person name="Liu T."/>
            <person name="Pan Y.S."/>
            <person name="Xia L.Y."/>
            <person name="Li J."/>
            <person name="Zhao F."/>
            <person name="Cao W.C."/>
        </authorList>
    </citation>
    <scope>NUCLEOTIDE SEQUENCE</scope>
    <source>
        <strain evidence="2">Rsan-2018</strain>
    </source>
</reference>
<reference evidence="2" key="2">
    <citation type="submission" date="2021-09" db="EMBL/GenBank/DDBJ databases">
        <authorList>
            <person name="Jia N."/>
            <person name="Wang J."/>
            <person name="Shi W."/>
            <person name="Du L."/>
            <person name="Sun Y."/>
            <person name="Zhan W."/>
            <person name="Jiang J."/>
            <person name="Wang Q."/>
            <person name="Zhang B."/>
            <person name="Ji P."/>
            <person name="Sakyi L.B."/>
            <person name="Cui X."/>
            <person name="Yuan T."/>
            <person name="Jiang B."/>
            <person name="Yang W."/>
            <person name="Lam T.T.-Y."/>
            <person name="Chang Q."/>
            <person name="Ding S."/>
            <person name="Wang X."/>
            <person name="Zhu J."/>
            <person name="Ruan X."/>
            <person name="Zhao L."/>
            <person name="Wei J."/>
            <person name="Que T."/>
            <person name="Du C."/>
            <person name="Cheng J."/>
            <person name="Dai P."/>
            <person name="Han X."/>
            <person name="Huang E."/>
            <person name="Gao Y."/>
            <person name="Liu J."/>
            <person name="Shao H."/>
            <person name="Ye R."/>
            <person name="Li L."/>
            <person name="Wei W."/>
            <person name="Wang X."/>
            <person name="Wang C."/>
            <person name="Huo Q."/>
            <person name="Li W."/>
            <person name="Guo W."/>
            <person name="Chen H."/>
            <person name="Chen S."/>
            <person name="Zhou L."/>
            <person name="Zhou L."/>
            <person name="Ni X."/>
            <person name="Tian J."/>
            <person name="Zhou Y."/>
            <person name="Sheng Y."/>
            <person name="Liu T."/>
            <person name="Pan Y."/>
            <person name="Xia L."/>
            <person name="Li J."/>
            <person name="Zhao F."/>
            <person name="Cao W."/>
        </authorList>
    </citation>
    <scope>NUCLEOTIDE SEQUENCE</scope>
    <source>
        <strain evidence="2">Rsan-2018</strain>
        <tissue evidence="2">Larvae</tissue>
    </source>
</reference>
<dbReference type="SMART" id="SM00343">
    <property type="entry name" value="ZnF_C2HC"/>
    <property type="match status" value="2"/>
</dbReference>
<comment type="caution">
    <text evidence="2">The sequence shown here is derived from an EMBL/GenBank/DDBJ whole genome shotgun (WGS) entry which is preliminary data.</text>
</comment>
<feature type="domain" description="CCHC-type" evidence="1">
    <location>
        <begin position="213"/>
        <end position="229"/>
    </location>
</feature>
<gene>
    <name evidence="2" type="ORF">HPB52_024278</name>
</gene>
<dbReference type="EMBL" id="JABSTV010001322">
    <property type="protein sequence ID" value="KAH7932599.1"/>
    <property type="molecule type" value="Genomic_DNA"/>
</dbReference>
<feature type="domain" description="CCHC-type" evidence="1">
    <location>
        <begin position="194"/>
        <end position="209"/>
    </location>
</feature>
<keyword evidence="3" id="KW-1185">Reference proteome</keyword>
<dbReference type="AlphaFoldDB" id="A0A9D4PBA6"/>
<evidence type="ECO:0000259" key="1">
    <source>
        <dbReference type="SMART" id="SM00343"/>
    </source>
</evidence>
<accession>A0A9D4PBA6</accession>